<dbReference type="PANTHER" id="PTHR38478:SF1">
    <property type="entry name" value="ZINC DEPENDENT METALLOPROTEASE DOMAIN LIPOPROTEIN"/>
    <property type="match status" value="1"/>
</dbReference>
<sequence length="812" mass="91796">MKNSLPFTILSLLLLFFNTATAQKQADLLASQTYYQGLVDFYYDSLNDKIYFSVSKSQLNEEILYIHSLATGVGSNDIGLDRGQLGAERIVKFEKAGNKLLLVQPNYKFRAKSNNAAEVAAMEQAFAQSILWGFKIEQENSGRYLIDATNFLLRDAHGVSRTLARKNQGNYALDLTRSAFYLPRTKNFPKNTEFEVTLTFTGKPEGRWINSVTPNAEAVTVRQHHSFVSLPDNNYQARKFDPRAGYFSMAYYDYAVPLGVPLEQKFIARHRLEKKDPKAKVSEPVKPIVYYLDPGTPEPIRSALLDGARWWNQAFEAIGYKEAFQVKMLPDGADPMDVRYNMIQWVHRSTRGWSYGASVIDPRTGEIIKGHVTLGSLRVRQDYLIAEGLLAPYKDGEKVPDAMEKMALARLRQLSAHEVGHTLGLAHSYASSTEGRASVMDYPHPYVFVKGGKIVLDNAYDDRIGAWDKVAIAYGYQDFPEGTDENKALNDIISASLKEGLTFLSDQDARPQGSAHPNAHLWDNGKDVVAELERMMEIRKIALTNFGEEAIRKGEALAKLEEVLTPLYFFHRYQTEAVAKVLGGLEYRYALRGDGQFATKMIDPEWQKRALESLVKTLDPSFLALNEELMAQIPPRPMGSYRNREIIKVKTGMTFDPLSAAESAADMTLSLLLHPERANRLVEYHARNEEQPGLEYVIKRLIKTTIMKPFPKNFEKEVQMTIDNVVLQKLMELAVNPKSSNKVKAIAHYHLDLLKEWLEDKAEYALPESKVHYGYGLKLIKAFEKEPEKYKVSDLLPLPDGSPIGMEWGCGQ</sequence>
<keyword evidence="4" id="KW-0378">Hydrolase</keyword>
<keyword evidence="5" id="KW-1185">Reference proteome</keyword>
<comment type="caution">
    <text evidence="4">The sequence shown here is derived from an EMBL/GenBank/DDBJ whole genome shotgun (WGS) entry which is preliminary data.</text>
</comment>
<feature type="signal peptide" evidence="1">
    <location>
        <begin position="1"/>
        <end position="22"/>
    </location>
</feature>
<name>A0AAW9SDP0_9BACT</name>
<dbReference type="Pfam" id="PF16313">
    <property type="entry name" value="DUF4953"/>
    <property type="match status" value="1"/>
</dbReference>
<dbReference type="InterPro" id="IPR024079">
    <property type="entry name" value="MetalloPept_cat_dom_sf"/>
</dbReference>
<dbReference type="EMBL" id="JBDKWZ010000019">
    <property type="protein sequence ID" value="MEN7551049.1"/>
    <property type="molecule type" value="Genomic_DNA"/>
</dbReference>
<keyword evidence="4" id="KW-0645">Protease</keyword>
<protein>
    <submittedName>
        <fullName evidence="4">Zinc-dependent metalloprotease</fullName>
    </submittedName>
</protein>
<dbReference type="SUPFAM" id="SSF55486">
    <property type="entry name" value="Metalloproteases ('zincins'), catalytic domain"/>
    <property type="match status" value="1"/>
</dbReference>
<feature type="domain" description="EcxA zinc-binding" evidence="2">
    <location>
        <begin position="402"/>
        <end position="706"/>
    </location>
</feature>
<organism evidence="4 5">
    <name type="scientific">Rapidithrix thailandica</name>
    <dbReference type="NCBI Taxonomy" id="413964"/>
    <lineage>
        <taxon>Bacteria</taxon>
        <taxon>Pseudomonadati</taxon>
        <taxon>Bacteroidota</taxon>
        <taxon>Cytophagia</taxon>
        <taxon>Cytophagales</taxon>
        <taxon>Flammeovirgaceae</taxon>
        <taxon>Rapidithrix</taxon>
    </lineage>
</organism>
<reference evidence="4 5" key="1">
    <citation type="submission" date="2024-04" db="EMBL/GenBank/DDBJ databases">
        <title>Novel genus in family Flammeovirgaceae.</title>
        <authorList>
            <person name="Nguyen T.H."/>
            <person name="Vuong T.Q."/>
            <person name="Le H."/>
            <person name="Kim S.-G."/>
        </authorList>
    </citation>
    <scope>NUCLEOTIDE SEQUENCE [LARGE SCALE GENOMIC DNA]</scope>
    <source>
        <strain evidence="4 5">JCM 23209</strain>
    </source>
</reference>
<dbReference type="InterPro" id="IPR034032">
    <property type="entry name" value="Zn_MMP-like_bac"/>
</dbReference>
<dbReference type="InterPro" id="IPR032534">
    <property type="entry name" value="EcxA_zinc-bd"/>
</dbReference>
<dbReference type="Pfam" id="PF17148">
    <property type="entry name" value="DUF5117"/>
    <property type="match status" value="1"/>
</dbReference>
<evidence type="ECO:0000313" key="4">
    <source>
        <dbReference type="EMBL" id="MEN7551049.1"/>
    </source>
</evidence>
<accession>A0AAW9SDP0</accession>
<dbReference type="PANTHER" id="PTHR38478">
    <property type="entry name" value="PEPTIDASE M1A AND M12B"/>
    <property type="match status" value="1"/>
</dbReference>
<evidence type="ECO:0000259" key="2">
    <source>
        <dbReference type="Pfam" id="PF16313"/>
    </source>
</evidence>
<evidence type="ECO:0000313" key="5">
    <source>
        <dbReference type="Proteomes" id="UP001403385"/>
    </source>
</evidence>
<dbReference type="AlphaFoldDB" id="A0AAW9SDP0"/>
<dbReference type="InterPro" id="IPR033413">
    <property type="entry name" value="DUF5117"/>
</dbReference>
<proteinExistence type="predicted"/>
<dbReference type="RefSeq" id="WP_346823831.1">
    <property type="nucleotide sequence ID" value="NZ_JBDKWZ010000019.1"/>
</dbReference>
<dbReference type="Gene3D" id="3.40.390.10">
    <property type="entry name" value="Collagenase (Catalytic Domain)"/>
    <property type="match status" value="1"/>
</dbReference>
<dbReference type="GO" id="GO:0008237">
    <property type="term" value="F:metallopeptidase activity"/>
    <property type="evidence" value="ECO:0007669"/>
    <property type="project" value="UniProtKB-KW"/>
</dbReference>
<dbReference type="CDD" id="cd04276">
    <property type="entry name" value="ZnMc_MMP_like_2"/>
    <property type="match status" value="1"/>
</dbReference>
<evidence type="ECO:0000256" key="1">
    <source>
        <dbReference type="SAM" id="SignalP"/>
    </source>
</evidence>
<dbReference type="Proteomes" id="UP001403385">
    <property type="component" value="Unassembled WGS sequence"/>
</dbReference>
<gene>
    <name evidence="4" type="ORF">AAG747_24220</name>
</gene>
<feature type="chain" id="PRO_5043611877" evidence="1">
    <location>
        <begin position="23"/>
        <end position="812"/>
    </location>
</feature>
<evidence type="ECO:0000259" key="3">
    <source>
        <dbReference type="Pfam" id="PF17148"/>
    </source>
</evidence>
<keyword evidence="4" id="KW-0482">Metalloprotease</keyword>
<feature type="domain" description="DUF5117" evidence="3">
    <location>
        <begin position="83"/>
        <end position="275"/>
    </location>
</feature>
<keyword evidence="1" id="KW-0732">Signal</keyword>